<organism evidence="2">
    <name type="scientific">Mesocestoides corti</name>
    <name type="common">Flatworm</name>
    <dbReference type="NCBI Taxonomy" id="53468"/>
    <lineage>
        <taxon>Eukaryota</taxon>
        <taxon>Metazoa</taxon>
        <taxon>Spiralia</taxon>
        <taxon>Lophotrochozoa</taxon>
        <taxon>Platyhelminthes</taxon>
        <taxon>Cestoda</taxon>
        <taxon>Eucestoda</taxon>
        <taxon>Cyclophyllidea</taxon>
        <taxon>Mesocestoididae</taxon>
        <taxon>Mesocestoides</taxon>
    </lineage>
</organism>
<feature type="chain" id="PRO_5024275394" evidence="1">
    <location>
        <begin position="19"/>
        <end position="60"/>
    </location>
</feature>
<keyword evidence="1" id="KW-0732">Signal</keyword>
<protein>
    <submittedName>
        <fullName evidence="2">Uncharacterized protein</fullName>
    </submittedName>
</protein>
<dbReference type="AlphaFoldDB" id="A0A5K3EMK1"/>
<sequence>MLHHHAGYATLHIPLLRGVCLRLAACVSRIPLEFRETADWLRSNKTAALCVATSGLINPF</sequence>
<accession>A0A5K3EMK1</accession>
<feature type="signal peptide" evidence="1">
    <location>
        <begin position="1"/>
        <end position="18"/>
    </location>
</feature>
<evidence type="ECO:0000256" key="1">
    <source>
        <dbReference type="SAM" id="SignalP"/>
    </source>
</evidence>
<proteinExistence type="predicted"/>
<dbReference type="WBParaSite" id="MCU_001333-RA">
    <property type="protein sequence ID" value="MCU_001333-RA"/>
    <property type="gene ID" value="MCU_001333"/>
</dbReference>
<name>A0A5K3EMK1_MESCO</name>
<evidence type="ECO:0000313" key="2">
    <source>
        <dbReference type="WBParaSite" id="MCU_001333-RA"/>
    </source>
</evidence>
<reference evidence="2" key="1">
    <citation type="submission" date="2019-11" db="UniProtKB">
        <authorList>
            <consortium name="WormBaseParasite"/>
        </authorList>
    </citation>
    <scope>IDENTIFICATION</scope>
</reference>